<dbReference type="Proteomes" id="UP000664795">
    <property type="component" value="Unassembled WGS sequence"/>
</dbReference>
<proteinExistence type="predicted"/>
<accession>A0A939G418</accession>
<name>A0A939G418_9BACT</name>
<evidence type="ECO:0000313" key="4">
    <source>
        <dbReference type="EMBL" id="MBO0929418.1"/>
    </source>
</evidence>
<evidence type="ECO:0000313" key="5">
    <source>
        <dbReference type="Proteomes" id="UP000664795"/>
    </source>
</evidence>
<sequence length="208" mass="23025">MNKVYLLSLCLLSILTRPTLAQNTLSVRSDTEGLQLTAFGGLSNWSSDYFSNLDEAEPLGWGGGLQAGYGFTQRISVYLRYEGYSFKQKLEWDTYRMRNFGLGVRWHFSGTTQPLRPYLEAGYSSMSLLIEPVYFNGQLYPYSLTGGAFTGGAGLQGFITPRFSLSLGLTGAFGSFGTFQINNQSTNEKPDVTQIKVGLGLNYFISLD</sequence>
<evidence type="ECO:0000256" key="2">
    <source>
        <dbReference type="SAM" id="SignalP"/>
    </source>
</evidence>
<feature type="signal peptide" evidence="2">
    <location>
        <begin position="1"/>
        <end position="21"/>
    </location>
</feature>
<dbReference type="InterPro" id="IPR011250">
    <property type="entry name" value="OMP/PagP_B-barrel"/>
</dbReference>
<feature type="domain" description="Outer membrane protein beta-barrel" evidence="3">
    <location>
        <begin position="31"/>
        <end position="108"/>
    </location>
</feature>
<dbReference type="RefSeq" id="WP_207333389.1">
    <property type="nucleotide sequence ID" value="NZ_JAFMYU010000001.1"/>
</dbReference>
<reference evidence="4 5" key="1">
    <citation type="submission" date="2021-03" db="EMBL/GenBank/DDBJ databases">
        <title>Fibrella sp. HMF5036 genome sequencing and assembly.</title>
        <authorList>
            <person name="Kang H."/>
            <person name="Kim H."/>
            <person name="Bae S."/>
            <person name="Joh K."/>
        </authorList>
    </citation>
    <scope>NUCLEOTIDE SEQUENCE [LARGE SCALE GENOMIC DNA]</scope>
    <source>
        <strain evidence="4 5">HMF5036</strain>
    </source>
</reference>
<keyword evidence="1 2" id="KW-0732">Signal</keyword>
<dbReference type="SUPFAM" id="SSF56925">
    <property type="entry name" value="OMPA-like"/>
    <property type="match status" value="1"/>
</dbReference>
<comment type="caution">
    <text evidence="4">The sequence shown here is derived from an EMBL/GenBank/DDBJ whole genome shotgun (WGS) entry which is preliminary data.</text>
</comment>
<dbReference type="InterPro" id="IPR027385">
    <property type="entry name" value="Beta-barrel_OMP"/>
</dbReference>
<dbReference type="Gene3D" id="2.40.160.20">
    <property type="match status" value="1"/>
</dbReference>
<evidence type="ECO:0000259" key="3">
    <source>
        <dbReference type="Pfam" id="PF13505"/>
    </source>
</evidence>
<protein>
    <submittedName>
        <fullName evidence="4">Outer membrane beta-barrel protein</fullName>
    </submittedName>
</protein>
<organism evidence="4 5">
    <name type="scientific">Fibrella aquatilis</name>
    <dbReference type="NCBI Taxonomy" id="2817059"/>
    <lineage>
        <taxon>Bacteria</taxon>
        <taxon>Pseudomonadati</taxon>
        <taxon>Bacteroidota</taxon>
        <taxon>Cytophagia</taxon>
        <taxon>Cytophagales</taxon>
        <taxon>Spirosomataceae</taxon>
        <taxon>Fibrella</taxon>
    </lineage>
</organism>
<dbReference type="Pfam" id="PF13505">
    <property type="entry name" value="OMP_b-brl"/>
    <property type="match status" value="1"/>
</dbReference>
<gene>
    <name evidence="4" type="ORF">J2I48_00335</name>
</gene>
<keyword evidence="5" id="KW-1185">Reference proteome</keyword>
<dbReference type="EMBL" id="JAFMYU010000001">
    <property type="protein sequence ID" value="MBO0929418.1"/>
    <property type="molecule type" value="Genomic_DNA"/>
</dbReference>
<dbReference type="AlphaFoldDB" id="A0A939G418"/>
<evidence type="ECO:0000256" key="1">
    <source>
        <dbReference type="ARBA" id="ARBA00022729"/>
    </source>
</evidence>
<feature type="chain" id="PRO_5036806636" evidence="2">
    <location>
        <begin position="22"/>
        <end position="208"/>
    </location>
</feature>